<name>B5Y6U2_COPPD</name>
<dbReference type="eggNOG" id="COG1633">
    <property type="taxonomic scope" value="Bacteria"/>
</dbReference>
<evidence type="ECO:0000313" key="3">
    <source>
        <dbReference type="Proteomes" id="UP000001732"/>
    </source>
</evidence>
<dbReference type="PANTHER" id="PTHR33531">
    <property type="entry name" value="RUBRERYTHRIN SUBFAMILY"/>
    <property type="match status" value="1"/>
</dbReference>
<protein>
    <submittedName>
        <fullName evidence="2">Rubrerythrin-related protein</fullName>
    </submittedName>
</protein>
<dbReference type="STRING" id="309798.COPRO5265_0119"/>
<dbReference type="InterPro" id="IPR003251">
    <property type="entry name" value="Rr_diiron-bd_dom"/>
</dbReference>
<dbReference type="SUPFAM" id="SSF47240">
    <property type="entry name" value="Ferritin-like"/>
    <property type="match status" value="1"/>
</dbReference>
<dbReference type="AlphaFoldDB" id="B5Y6U2"/>
<dbReference type="GO" id="GO:0046872">
    <property type="term" value="F:metal ion binding"/>
    <property type="evidence" value="ECO:0007669"/>
    <property type="project" value="InterPro"/>
</dbReference>
<dbReference type="EMBL" id="CP001145">
    <property type="protein sequence ID" value="ACI17361.1"/>
    <property type="molecule type" value="Genomic_DNA"/>
</dbReference>
<dbReference type="InterPro" id="IPR009078">
    <property type="entry name" value="Ferritin-like_SF"/>
</dbReference>
<dbReference type="InterPro" id="IPR012347">
    <property type="entry name" value="Ferritin-like"/>
</dbReference>
<keyword evidence="3" id="KW-1185">Reference proteome</keyword>
<dbReference type="Pfam" id="PF02915">
    <property type="entry name" value="Rubrerythrin"/>
    <property type="match status" value="1"/>
</dbReference>
<proteinExistence type="predicted"/>
<evidence type="ECO:0000259" key="1">
    <source>
        <dbReference type="Pfam" id="PF02915"/>
    </source>
</evidence>
<dbReference type="RefSeq" id="WP_012544013.1">
    <property type="nucleotide sequence ID" value="NC_011295.1"/>
</dbReference>
<reference evidence="3" key="1">
    <citation type="submission" date="2008-08" db="EMBL/GenBank/DDBJ databases">
        <title>The complete genome sequence of Coprothermobacter proteolyticus strain ATCC 5245 / DSM 5265 / BT.</title>
        <authorList>
            <person name="Dodson R.J."/>
            <person name="Durkin A.S."/>
            <person name="Wu M."/>
            <person name="Eisen J."/>
            <person name="Sutton G."/>
        </authorList>
    </citation>
    <scope>NUCLEOTIDE SEQUENCE [LARGE SCALE GENOMIC DNA]</scope>
    <source>
        <strain evidence="3">ATCC 35245 / DSM 5265 / OCM 4 / BT</strain>
    </source>
</reference>
<dbReference type="PANTHER" id="PTHR33531:SF10">
    <property type="entry name" value="BLR7895 PROTEIN"/>
    <property type="match status" value="1"/>
</dbReference>
<evidence type="ECO:0000313" key="2">
    <source>
        <dbReference type="EMBL" id="ACI17361.1"/>
    </source>
</evidence>
<dbReference type="Gene3D" id="1.20.1260.10">
    <property type="match status" value="1"/>
</dbReference>
<dbReference type="KEGG" id="cpo:COPRO5265_0119"/>
<gene>
    <name evidence="2" type="ordered locus">COPRO5265_0119</name>
</gene>
<dbReference type="GO" id="GO:0016491">
    <property type="term" value="F:oxidoreductase activity"/>
    <property type="evidence" value="ECO:0007669"/>
    <property type="project" value="InterPro"/>
</dbReference>
<reference evidence="2 3" key="2">
    <citation type="journal article" date="2014" name="Genome Announc.">
        <title>Complete Genome Sequence of Coprothermobacter proteolyticus DSM 5265.</title>
        <authorList>
            <person name="Alexiev A."/>
            <person name="Coil D.A."/>
            <person name="Badger J.H."/>
            <person name="Enticknap J."/>
            <person name="Ward N."/>
            <person name="Robb F.T."/>
            <person name="Eisen J.A."/>
        </authorList>
    </citation>
    <scope>NUCLEOTIDE SEQUENCE [LARGE SCALE GENOMIC DNA]</scope>
    <source>
        <strain evidence="3">ATCC 35245 / DSM 5265 / OCM 4 / BT</strain>
    </source>
</reference>
<dbReference type="CDD" id="cd01045">
    <property type="entry name" value="Ferritin_like_AB"/>
    <property type="match status" value="1"/>
</dbReference>
<organism evidence="2 3">
    <name type="scientific">Coprothermobacter proteolyticus (strain ATCC 35245 / DSM 5265 / OCM 4 / BT)</name>
    <dbReference type="NCBI Taxonomy" id="309798"/>
    <lineage>
        <taxon>Bacteria</taxon>
        <taxon>Pseudomonadati</taxon>
        <taxon>Coprothermobacterota</taxon>
        <taxon>Coprothermobacteria</taxon>
        <taxon>Coprothermobacterales</taxon>
        <taxon>Coprothermobacteraceae</taxon>
        <taxon>Coprothermobacter</taxon>
    </lineage>
</organism>
<dbReference type="HOGENOM" id="CLU_119858_0_0_9"/>
<feature type="domain" description="Rubrerythrin diiron-binding" evidence="1">
    <location>
        <begin position="10"/>
        <end position="143"/>
    </location>
</feature>
<sequence length="159" mass="18545">MENKEMTAKEALSYAIHAEIEANEFYLEWSINTNDPAAKKELQELADWEAQHRDQLTNIYESRFSEKFQRNPNVTVEPALKVKADEFKDVYNVLRIASTAYLTELTSAEFYSDMAKKFADDEELSKTFSDLADMEKSHMQLMLKRYLRLKEDLSGPLML</sequence>
<dbReference type="Proteomes" id="UP000001732">
    <property type="component" value="Chromosome"/>
</dbReference>
<accession>B5Y6U2</accession>
<dbReference type="OrthoDB" id="4590at2"/>